<dbReference type="EMBL" id="CP011376">
    <property type="protein sequence ID" value="AKG07289.1"/>
    <property type="molecule type" value="Genomic_DNA"/>
</dbReference>
<keyword evidence="8" id="KW-0472">Membrane</keyword>
<keyword evidence="5" id="KW-0067">ATP-binding</keyword>
<accession>A0AAC8PX98</accession>
<dbReference type="InterPro" id="IPR003593">
    <property type="entry name" value="AAA+_ATPase"/>
</dbReference>
<dbReference type="GO" id="GO:0015408">
    <property type="term" value="F:ABC-type ferric iron transporter activity"/>
    <property type="evidence" value="ECO:0007669"/>
    <property type="project" value="InterPro"/>
</dbReference>
<dbReference type="FunFam" id="3.40.50.300:FF:000425">
    <property type="entry name" value="Probable ABC transporter, ATP-binding subunit"/>
    <property type="match status" value="1"/>
</dbReference>
<evidence type="ECO:0000256" key="8">
    <source>
        <dbReference type="ARBA" id="ARBA00023136"/>
    </source>
</evidence>
<dbReference type="Proteomes" id="UP000077465">
    <property type="component" value="Chromosome"/>
</dbReference>
<name>A0AAC8PX98_9GAMM</name>
<dbReference type="SUPFAM" id="SSF52540">
    <property type="entry name" value="P-loop containing nucleoside triphosphate hydrolases"/>
    <property type="match status" value="1"/>
</dbReference>
<evidence type="ECO:0000256" key="7">
    <source>
        <dbReference type="ARBA" id="ARBA00023065"/>
    </source>
</evidence>
<sequence length="339" mass="37643">MLTVENLSIKFDNKTILSDVNFTLKTGEIACLLGASGCGKTTILRCLSGFEKPSTGVISLNDHTLFNNNTNIAAHQRQIGMVFQDYSLFPHLTVAQNVGFGLSHLDKSKKNARIDELLTLVNLNAYKHRYPHELSGGQQQRVALVRALALKPKLILLDEPFSNLDVELRTNLSKEVRKLLKSQNVSAILVTHEQSEAFAMADVIGVMADGIIQQWADPEVLYHHPTNAQVASFVGEGVLYDILKVHPNGMECSFGFIPLLPNNSLDTQMLIRPHDVIQTNNQGIAVSIIDRDFRGGDWLYTLQNNQGDTLFMQTSMTKDRPAHRIGDTIEVAIHQVATF</sequence>
<dbReference type="PROSITE" id="PS50893">
    <property type="entry name" value="ABC_TRANSPORTER_2"/>
    <property type="match status" value="1"/>
</dbReference>
<keyword evidence="2" id="KW-1003">Cell membrane</keyword>
<dbReference type="InterPro" id="IPR050093">
    <property type="entry name" value="ABC_SmlMolc_Importer"/>
</dbReference>
<dbReference type="PROSITE" id="PS00211">
    <property type="entry name" value="ABC_TRANSPORTER_1"/>
    <property type="match status" value="1"/>
</dbReference>
<dbReference type="GO" id="GO:0015697">
    <property type="term" value="P:quaternary ammonium group transport"/>
    <property type="evidence" value="ECO:0007669"/>
    <property type="project" value="UniProtKB-ARBA"/>
</dbReference>
<feature type="domain" description="ABC transporter" evidence="9">
    <location>
        <begin position="2"/>
        <end position="234"/>
    </location>
</feature>
<dbReference type="GO" id="GO:0005524">
    <property type="term" value="F:ATP binding"/>
    <property type="evidence" value="ECO:0007669"/>
    <property type="project" value="UniProtKB-KW"/>
</dbReference>
<proteinExistence type="predicted"/>
<evidence type="ECO:0000259" key="9">
    <source>
        <dbReference type="PROSITE" id="PS50893"/>
    </source>
</evidence>
<evidence type="ECO:0000256" key="2">
    <source>
        <dbReference type="ARBA" id="ARBA00022475"/>
    </source>
</evidence>
<keyword evidence="3" id="KW-0410">Iron transport</keyword>
<keyword evidence="7" id="KW-0406">Ion transport</keyword>
<dbReference type="GO" id="GO:0016020">
    <property type="term" value="C:membrane"/>
    <property type="evidence" value="ECO:0007669"/>
    <property type="project" value="InterPro"/>
</dbReference>
<dbReference type="InterPro" id="IPR003439">
    <property type="entry name" value="ABC_transporter-like_ATP-bd"/>
</dbReference>
<evidence type="ECO:0000256" key="3">
    <source>
        <dbReference type="ARBA" id="ARBA00022496"/>
    </source>
</evidence>
<dbReference type="SMART" id="SM00382">
    <property type="entry name" value="AAA"/>
    <property type="match status" value="1"/>
</dbReference>
<dbReference type="GO" id="GO:0016887">
    <property type="term" value="F:ATP hydrolysis activity"/>
    <property type="evidence" value="ECO:0007669"/>
    <property type="project" value="InterPro"/>
</dbReference>
<reference evidence="10 11" key="1">
    <citation type="submission" date="2015-05" db="EMBL/GenBank/DDBJ databases">
        <authorList>
            <person name="Dickey A."/>
            <person name="Clawson M."/>
            <person name="Bono J."/>
            <person name="Loy J.D."/>
        </authorList>
    </citation>
    <scope>NUCLEOTIDE SEQUENCE [LARGE SCALE GENOMIC DNA]</scope>
    <source>
        <strain evidence="10 11">22581</strain>
    </source>
</reference>
<dbReference type="PANTHER" id="PTHR42781:SF4">
    <property type="entry name" value="SPERMIDINE_PUTRESCINE IMPORT ATP-BINDING PROTEIN POTA"/>
    <property type="match status" value="1"/>
</dbReference>
<dbReference type="InterPro" id="IPR027417">
    <property type="entry name" value="P-loop_NTPase"/>
</dbReference>
<dbReference type="InterPro" id="IPR015853">
    <property type="entry name" value="ABC_transpr_FbpC"/>
</dbReference>
<dbReference type="Gene3D" id="3.40.50.300">
    <property type="entry name" value="P-loop containing nucleotide triphosphate hydrolases"/>
    <property type="match status" value="1"/>
</dbReference>
<evidence type="ECO:0000256" key="1">
    <source>
        <dbReference type="ARBA" id="ARBA00022448"/>
    </source>
</evidence>
<gene>
    <name evidence="10" type="ORF">AAX06_02860</name>
</gene>
<dbReference type="AlphaFoldDB" id="A0AAC8PX98"/>
<organism evidence="10 11">
    <name type="scientific">Moraxella bovoculi</name>
    <dbReference type="NCBI Taxonomy" id="386891"/>
    <lineage>
        <taxon>Bacteria</taxon>
        <taxon>Pseudomonadati</taxon>
        <taxon>Pseudomonadota</taxon>
        <taxon>Gammaproteobacteria</taxon>
        <taxon>Moraxellales</taxon>
        <taxon>Moraxellaceae</taxon>
        <taxon>Moraxella</taxon>
    </lineage>
</organism>
<evidence type="ECO:0000256" key="5">
    <source>
        <dbReference type="ARBA" id="ARBA00022840"/>
    </source>
</evidence>
<keyword evidence="6" id="KW-0408">Iron</keyword>
<dbReference type="Pfam" id="PF00005">
    <property type="entry name" value="ABC_tran"/>
    <property type="match status" value="1"/>
</dbReference>
<keyword evidence="4" id="KW-0547">Nucleotide-binding</keyword>
<dbReference type="InterPro" id="IPR017871">
    <property type="entry name" value="ABC_transporter-like_CS"/>
</dbReference>
<evidence type="ECO:0000313" key="10">
    <source>
        <dbReference type="EMBL" id="AKG07289.1"/>
    </source>
</evidence>
<evidence type="ECO:0000256" key="4">
    <source>
        <dbReference type="ARBA" id="ARBA00022741"/>
    </source>
</evidence>
<dbReference type="CDD" id="cd03259">
    <property type="entry name" value="ABC_Carb_Solutes_like"/>
    <property type="match status" value="1"/>
</dbReference>
<keyword evidence="1" id="KW-0813">Transport</keyword>
<dbReference type="RefSeq" id="WP_046697025.1">
    <property type="nucleotide sequence ID" value="NZ_CP011376.1"/>
</dbReference>
<dbReference type="PANTHER" id="PTHR42781">
    <property type="entry name" value="SPERMIDINE/PUTRESCINE IMPORT ATP-BINDING PROTEIN POTA"/>
    <property type="match status" value="1"/>
</dbReference>
<protein>
    <submittedName>
        <fullName evidence="10">Iron ABC transporter ATPase</fullName>
    </submittedName>
</protein>
<evidence type="ECO:0000313" key="11">
    <source>
        <dbReference type="Proteomes" id="UP000077465"/>
    </source>
</evidence>
<evidence type="ECO:0000256" key="6">
    <source>
        <dbReference type="ARBA" id="ARBA00023004"/>
    </source>
</evidence>